<dbReference type="EMBL" id="LHZB01000104">
    <property type="protein sequence ID" value="KXV02034.1"/>
    <property type="molecule type" value="Genomic_DNA"/>
</dbReference>
<evidence type="ECO:0000256" key="2">
    <source>
        <dbReference type="ARBA" id="ARBA00022741"/>
    </source>
</evidence>
<dbReference type="GO" id="GO:0016887">
    <property type="term" value="F:ATP hydrolysis activity"/>
    <property type="evidence" value="ECO:0007669"/>
    <property type="project" value="TreeGrafter"/>
</dbReference>
<organism evidence="5 6">
    <name type="scientific">Gluconobacter potus</name>
    <dbReference type="NCBI Taxonomy" id="2724927"/>
    <lineage>
        <taxon>Bacteria</taxon>
        <taxon>Pseudomonadati</taxon>
        <taxon>Pseudomonadota</taxon>
        <taxon>Alphaproteobacteria</taxon>
        <taxon>Acetobacterales</taxon>
        <taxon>Acetobacteraceae</taxon>
        <taxon>Gluconobacter</taxon>
    </lineage>
</organism>
<dbReference type="Gene3D" id="3.40.50.300">
    <property type="entry name" value="P-loop containing nucleotide triphosphate hydrolases"/>
    <property type="match status" value="1"/>
</dbReference>
<evidence type="ECO:0000256" key="3">
    <source>
        <dbReference type="ARBA" id="ARBA00022840"/>
    </source>
</evidence>
<evidence type="ECO:0000313" key="5">
    <source>
        <dbReference type="EMBL" id="KXV02034.1"/>
    </source>
</evidence>
<keyword evidence="2" id="KW-0547">Nucleotide-binding</keyword>
<evidence type="ECO:0000259" key="4">
    <source>
        <dbReference type="Pfam" id="PF00437"/>
    </source>
</evidence>
<comment type="caution">
    <text evidence="5">The sequence shown here is derived from an EMBL/GenBank/DDBJ whole genome shotgun (WGS) entry which is preliminary data.</text>
</comment>
<name>A0A149QY16_9PROT</name>
<dbReference type="InterPro" id="IPR025662">
    <property type="entry name" value="Sigma_54_int_dom_ATP-bd_1"/>
</dbReference>
<reference evidence="5 6" key="1">
    <citation type="submission" date="2015-06" db="EMBL/GenBank/DDBJ databases">
        <title>Improved classification and identification of acetic acid bacteria using matrix-assisted laser desorption/ionization time-of-flight mass spectrometry; Gluconobacter nephelii and Gluconobacter uchimurae are later heterotypic synonyms of Gluconobacter japonicus and Gluconobacter oxydans, respectively.</title>
        <authorList>
            <person name="Li L."/>
            <person name="Cleenwerck I."/>
            <person name="De Vuyst L."/>
            <person name="Vandamme P."/>
        </authorList>
    </citation>
    <scope>NUCLEOTIDE SEQUENCE [LARGE SCALE GENOMIC DNA]</scope>
    <source>
        <strain evidence="5 6">LMG 1764</strain>
    </source>
</reference>
<proteinExistence type="inferred from homology"/>
<dbReference type="Pfam" id="PF00437">
    <property type="entry name" value="T2SSE"/>
    <property type="match status" value="1"/>
</dbReference>
<keyword evidence="3" id="KW-0067">ATP-binding</keyword>
<dbReference type="SUPFAM" id="SSF52540">
    <property type="entry name" value="P-loop containing nucleoside triphosphate hydrolases"/>
    <property type="match status" value="1"/>
</dbReference>
<comment type="similarity">
    <text evidence="1">Belongs to the GSP E family.</text>
</comment>
<dbReference type="InterPro" id="IPR027417">
    <property type="entry name" value="P-loop_NTPase"/>
</dbReference>
<feature type="domain" description="Bacterial type II secretion system protein E" evidence="4">
    <location>
        <begin position="156"/>
        <end position="291"/>
    </location>
</feature>
<dbReference type="PANTHER" id="PTHR30258:SF3">
    <property type="entry name" value="SLL1921 PROTEIN"/>
    <property type="match status" value="1"/>
</dbReference>
<dbReference type="PATRIC" id="fig|442.7.peg.2343"/>
<sequence length="365" mass="40112">MTGVLTSSRPGLIMPDRPGLLTPEQFGKSTLKEYEFTDIFFNENAQAFMRGLEQDDDDDDNISPLSPIPEACIGDAVRLHRQIMEQGASKDEFFSDYDGMRFRVSKITTVGSVWFTLRRALWPIPRIKQLKGLHPRVLEALGRIASPGGTNASPGKGLILVCGETGSGKTTLACTLLQEYLLHYGDIAVTVEDPIELSLDGPYRNGRGYCFQTQVREGDFRNALKMTMRRSPRYILLGEVRGYDEASEALRAGINGHVVLTTIHAGSAIEGLNAMVKFVAGREPVELARSILADGIAAVIHISLHRVPKRDGGGKAFKVESLFFGPGDKSAASRSAIRRGATEQLVQPIERQANLIRLNRPIDFT</sequence>
<evidence type="ECO:0000313" key="6">
    <source>
        <dbReference type="Proteomes" id="UP000075573"/>
    </source>
</evidence>
<protein>
    <recommendedName>
        <fullName evidence="4">Bacterial type II secretion system protein E domain-containing protein</fullName>
    </recommendedName>
</protein>
<accession>A0A149QY16</accession>
<dbReference type="InterPro" id="IPR001482">
    <property type="entry name" value="T2SS/T4SS_dom"/>
</dbReference>
<evidence type="ECO:0000256" key="1">
    <source>
        <dbReference type="ARBA" id="ARBA00006611"/>
    </source>
</evidence>
<dbReference type="AlphaFoldDB" id="A0A149QY16"/>
<dbReference type="GO" id="GO:0005886">
    <property type="term" value="C:plasma membrane"/>
    <property type="evidence" value="ECO:0007669"/>
    <property type="project" value="TreeGrafter"/>
</dbReference>
<dbReference type="Proteomes" id="UP000075573">
    <property type="component" value="Unassembled WGS sequence"/>
</dbReference>
<dbReference type="PANTHER" id="PTHR30258">
    <property type="entry name" value="TYPE II SECRETION SYSTEM PROTEIN GSPE-RELATED"/>
    <property type="match status" value="1"/>
</dbReference>
<gene>
    <name evidence="5" type="ORF">AD929_04315</name>
</gene>
<dbReference type="GO" id="GO:0005524">
    <property type="term" value="F:ATP binding"/>
    <property type="evidence" value="ECO:0007669"/>
    <property type="project" value="UniProtKB-KW"/>
</dbReference>
<dbReference type="PROSITE" id="PS00675">
    <property type="entry name" value="SIGMA54_INTERACT_1"/>
    <property type="match status" value="1"/>
</dbReference>